<dbReference type="GO" id="GO:0030313">
    <property type="term" value="C:cell envelope"/>
    <property type="evidence" value="ECO:0007669"/>
    <property type="project" value="UniProtKB-SubCell"/>
</dbReference>
<evidence type="ECO:0000256" key="2">
    <source>
        <dbReference type="ARBA" id="ARBA00008520"/>
    </source>
</evidence>
<name>A0A927CAM4_9BACL</name>
<evidence type="ECO:0000313" key="5">
    <source>
        <dbReference type="EMBL" id="MBD2862390.1"/>
    </source>
</evidence>
<dbReference type="SUPFAM" id="SSF53850">
    <property type="entry name" value="Periplasmic binding protein-like II"/>
    <property type="match status" value="1"/>
</dbReference>
<organism evidence="5 6">
    <name type="scientific">Paenibacillus oceani</name>
    <dbReference type="NCBI Taxonomy" id="2772510"/>
    <lineage>
        <taxon>Bacteria</taxon>
        <taxon>Bacillati</taxon>
        <taxon>Bacillota</taxon>
        <taxon>Bacilli</taxon>
        <taxon>Bacillales</taxon>
        <taxon>Paenibacillaceae</taxon>
        <taxon>Paenibacillus</taxon>
    </lineage>
</organism>
<protein>
    <submittedName>
        <fullName evidence="5">Carbohydrate ABC transporter substrate-binding protein</fullName>
    </submittedName>
</protein>
<dbReference type="EMBL" id="JACXJA010000010">
    <property type="protein sequence ID" value="MBD2862390.1"/>
    <property type="molecule type" value="Genomic_DNA"/>
</dbReference>
<keyword evidence="6" id="KW-1185">Reference proteome</keyword>
<dbReference type="Proteomes" id="UP000639396">
    <property type="component" value="Unassembled WGS sequence"/>
</dbReference>
<evidence type="ECO:0000256" key="4">
    <source>
        <dbReference type="ARBA" id="ARBA00022729"/>
    </source>
</evidence>
<dbReference type="Pfam" id="PF01547">
    <property type="entry name" value="SBP_bac_1"/>
    <property type="match status" value="1"/>
</dbReference>
<dbReference type="AlphaFoldDB" id="A0A927CAM4"/>
<proteinExistence type="inferred from homology"/>
<evidence type="ECO:0000313" key="6">
    <source>
        <dbReference type="Proteomes" id="UP000639396"/>
    </source>
</evidence>
<evidence type="ECO:0000256" key="1">
    <source>
        <dbReference type="ARBA" id="ARBA00004196"/>
    </source>
</evidence>
<dbReference type="Gene3D" id="3.40.190.10">
    <property type="entry name" value="Periplasmic binding protein-like II"/>
    <property type="match status" value="1"/>
</dbReference>
<dbReference type="PROSITE" id="PS51257">
    <property type="entry name" value="PROKAR_LIPOPROTEIN"/>
    <property type="match status" value="1"/>
</dbReference>
<dbReference type="PANTHER" id="PTHR43649">
    <property type="entry name" value="ARABINOSE-BINDING PROTEIN-RELATED"/>
    <property type="match status" value="1"/>
</dbReference>
<keyword evidence="3" id="KW-0813">Transport</keyword>
<comment type="caution">
    <text evidence="5">The sequence shown here is derived from an EMBL/GenBank/DDBJ whole genome shotgun (WGS) entry which is preliminary data.</text>
</comment>
<keyword evidence="4" id="KW-0732">Signal</keyword>
<dbReference type="PANTHER" id="PTHR43649:SF31">
    <property type="entry name" value="SN-GLYCEROL-3-PHOSPHATE-BINDING PERIPLASMIC PROTEIN UGPB"/>
    <property type="match status" value="1"/>
</dbReference>
<dbReference type="RefSeq" id="WP_190927211.1">
    <property type="nucleotide sequence ID" value="NZ_JACXJA010000010.1"/>
</dbReference>
<evidence type="ECO:0000256" key="3">
    <source>
        <dbReference type="ARBA" id="ARBA00022448"/>
    </source>
</evidence>
<sequence>MKGISIGLLAGTMALGISACSSTSDHSKDARDSITPGPSQPAAVKTDPVEINIYSNNNASEQVFNENYGNALRKAFPQFTINYIQSKAGSTLPEMIASKTRIDIFWTSIGNYETALFEHGLQFDMTDLIKKHGIDLNRLEPTVIEAMKQISGGKMYGLPVSTNTLTLFYNKDIFNKFGVQMPTTDMTWDQANELARKVTRVENGKQYYGIASSRDHIIRMNQLSVPNVDMTTKKPTLATDSRWKQLFETVFITPSADSGYRDGMTKLKNFPALDQFAKDQSLAMLVYPNTLPTSVPNELKTFDWDIAPMPTFKELPNVGSQSYPVYFGLTSQTKNKDEAMELLKFMVSEAYQNELAAKGVLPIVQSDSTKRLLGTKTEFKSKNYQAMISRKFAPITPKVPEYDTDVFRFYRDQALPLAMGQTDINTAFRTAAEQAEKVIQEKGKK</sequence>
<accession>A0A927CAM4</accession>
<comment type="subcellular location">
    <subcellularLocation>
        <location evidence="1">Cell envelope</location>
    </subcellularLocation>
</comment>
<reference evidence="5" key="1">
    <citation type="submission" date="2020-09" db="EMBL/GenBank/DDBJ databases">
        <title>A novel bacterium of genus Paenibacillus, isolated from South China Sea.</title>
        <authorList>
            <person name="Huang H."/>
            <person name="Mo K."/>
            <person name="Hu Y."/>
        </authorList>
    </citation>
    <scope>NUCLEOTIDE SEQUENCE</scope>
    <source>
        <strain evidence="5">IB182363</strain>
    </source>
</reference>
<comment type="similarity">
    <text evidence="2">Belongs to the bacterial solute-binding protein 1 family.</text>
</comment>
<gene>
    <name evidence="5" type="ORF">IDH45_10385</name>
</gene>
<dbReference type="InterPro" id="IPR050490">
    <property type="entry name" value="Bact_solute-bd_prot1"/>
</dbReference>
<dbReference type="InterPro" id="IPR006059">
    <property type="entry name" value="SBP"/>
</dbReference>